<keyword evidence="3" id="KW-1185">Reference proteome</keyword>
<organism evidence="2 3">
    <name type="scientific">Brumicola pallidula DSM 14239 = ACAM 615</name>
    <dbReference type="NCBI Taxonomy" id="1121922"/>
    <lineage>
        <taxon>Bacteria</taxon>
        <taxon>Pseudomonadati</taxon>
        <taxon>Pseudomonadota</taxon>
        <taxon>Gammaproteobacteria</taxon>
        <taxon>Alteromonadales</taxon>
        <taxon>Alteromonadaceae</taxon>
        <taxon>Brumicola</taxon>
    </lineage>
</organism>
<feature type="chain" id="PRO_5003902512" description="DUF3718 domain-containing protein" evidence="1">
    <location>
        <begin position="22"/>
        <end position="151"/>
    </location>
</feature>
<dbReference type="Proteomes" id="UP000006251">
    <property type="component" value="Unassembled WGS sequence"/>
</dbReference>
<proteinExistence type="predicted"/>
<evidence type="ECO:0008006" key="4">
    <source>
        <dbReference type="Google" id="ProtNLM"/>
    </source>
</evidence>
<protein>
    <recommendedName>
        <fullName evidence="4">DUF3718 domain-containing protein</fullName>
    </recommendedName>
</protein>
<feature type="signal peptide" evidence="1">
    <location>
        <begin position="1"/>
        <end position="21"/>
    </location>
</feature>
<dbReference type="RefSeq" id="WP_006013770.1">
    <property type="nucleotide sequence ID" value="NZ_BAEQ01000052.1"/>
</dbReference>
<accession>K7A3H6</accession>
<dbReference type="OrthoDB" id="6322294at2"/>
<name>K7A3H6_9ALTE</name>
<sequence length="151" mass="16770">MKTLFTSIAIATITFSASVSATNVQLRPADNTFETKVCYTAATESLKAAYQLVRESTENFDRFTAILSCNGKSLARTARTFKQADQEQTQNIRKVKFVTDESLESQICLDAVLIGVDVALEKHDMQRFNIICNNQDIKTFAKQFAGKAVSL</sequence>
<comment type="caution">
    <text evidence="2">The sequence shown here is derived from an EMBL/GenBank/DDBJ whole genome shotgun (WGS) entry which is preliminary data.</text>
</comment>
<evidence type="ECO:0000256" key="1">
    <source>
        <dbReference type="SAM" id="SignalP"/>
    </source>
</evidence>
<evidence type="ECO:0000313" key="2">
    <source>
        <dbReference type="EMBL" id="GAC30055.1"/>
    </source>
</evidence>
<dbReference type="EMBL" id="BAEQ01000052">
    <property type="protein sequence ID" value="GAC30055.1"/>
    <property type="molecule type" value="Genomic_DNA"/>
</dbReference>
<evidence type="ECO:0000313" key="3">
    <source>
        <dbReference type="Proteomes" id="UP000006251"/>
    </source>
</evidence>
<keyword evidence="1" id="KW-0732">Signal</keyword>
<reference evidence="3" key="1">
    <citation type="journal article" date="2014" name="Environ. Microbiol.">
        <title>Comparative genomics of the marine bacterial genus Glaciecola reveals the high degree of genomic diversity and genomic characteristic for cold adaptation.</title>
        <authorList>
            <person name="Qin Q.L."/>
            <person name="Xie B.B."/>
            <person name="Yu Y."/>
            <person name="Shu Y.L."/>
            <person name="Rong J.C."/>
            <person name="Zhang Y.J."/>
            <person name="Zhao D.L."/>
            <person name="Chen X.L."/>
            <person name="Zhang X.Y."/>
            <person name="Chen B."/>
            <person name="Zhou B.C."/>
            <person name="Zhang Y.Z."/>
        </authorList>
    </citation>
    <scope>NUCLEOTIDE SEQUENCE [LARGE SCALE GENOMIC DNA]</scope>
    <source>
        <strain evidence="3">ACAM 615</strain>
    </source>
</reference>
<gene>
    <name evidence="2" type="ORF">GPAL_3204</name>
</gene>
<dbReference type="AlphaFoldDB" id="K7A3H6"/>